<dbReference type="Proteomes" id="UP000237438">
    <property type="component" value="Unassembled WGS sequence"/>
</dbReference>
<reference evidence="9 10" key="1">
    <citation type="submission" date="2017-10" db="EMBL/GenBank/DDBJ databases">
        <title>Development of genomic resources for the powdery mildew, Erysiphe pulchra.</title>
        <authorList>
            <person name="Wadl P.A."/>
            <person name="Mack B.M."/>
            <person name="Moore G."/>
            <person name="Beltz S.B."/>
        </authorList>
    </citation>
    <scope>NUCLEOTIDE SEQUENCE [LARGE SCALE GENOMIC DNA]</scope>
    <source>
        <strain evidence="9">Cflorida</strain>
    </source>
</reference>
<dbReference type="GO" id="GO:0016236">
    <property type="term" value="P:macroautophagy"/>
    <property type="evidence" value="ECO:0007669"/>
    <property type="project" value="UniProtKB-ARBA"/>
</dbReference>
<dbReference type="SUPFAM" id="SSF46785">
    <property type="entry name" value="Winged helix' DNA-binding domain"/>
    <property type="match status" value="2"/>
</dbReference>
<evidence type="ECO:0000256" key="8">
    <source>
        <dbReference type="SAM" id="MobiDB-lite"/>
    </source>
</evidence>
<feature type="region of interest" description="Disordered" evidence="8">
    <location>
        <begin position="101"/>
        <end position="120"/>
    </location>
</feature>
<keyword evidence="10" id="KW-1185">Reference proteome</keyword>
<dbReference type="AlphaFoldDB" id="A0A2S4Q0T4"/>
<keyword evidence="6" id="KW-0653">Protein transport</keyword>
<dbReference type="EMBL" id="PEDP01000057">
    <property type="protein sequence ID" value="POS87895.1"/>
    <property type="molecule type" value="Genomic_DNA"/>
</dbReference>
<evidence type="ECO:0000313" key="9">
    <source>
        <dbReference type="EMBL" id="POS87895.1"/>
    </source>
</evidence>
<dbReference type="PANTHER" id="PTHR13149:SF0">
    <property type="entry name" value="VACUOLAR PROTEIN-SORTING-ASSOCIATED PROTEIN 25"/>
    <property type="match status" value="1"/>
</dbReference>
<dbReference type="Pfam" id="PF05871">
    <property type="entry name" value="ESCRT-II"/>
    <property type="match status" value="1"/>
</dbReference>
<evidence type="ECO:0000256" key="2">
    <source>
        <dbReference type="ARBA" id="ARBA00009674"/>
    </source>
</evidence>
<dbReference type="GO" id="GO:0043328">
    <property type="term" value="P:protein transport to vacuole involved in ubiquitin-dependent protein catabolic process via the multivesicular body sorting pathway"/>
    <property type="evidence" value="ECO:0007669"/>
    <property type="project" value="TreeGrafter"/>
</dbReference>
<dbReference type="GO" id="GO:0042803">
    <property type="term" value="F:protein homodimerization activity"/>
    <property type="evidence" value="ECO:0007669"/>
    <property type="project" value="TreeGrafter"/>
</dbReference>
<dbReference type="InterPro" id="IPR036388">
    <property type="entry name" value="WH-like_DNA-bd_sf"/>
</dbReference>
<evidence type="ECO:0000256" key="6">
    <source>
        <dbReference type="ARBA" id="ARBA00022927"/>
    </source>
</evidence>
<accession>A0A2S4Q0T4</accession>
<keyword evidence="4" id="KW-0813">Transport</keyword>
<comment type="subcellular location">
    <subcellularLocation>
        <location evidence="1">Cytoplasm</location>
    </subcellularLocation>
</comment>
<proteinExistence type="inferred from homology"/>
<sequence length="208" mass="23589">MSTKSENYEFPSYYNFPPFFTLQPNSTTKHAQLQKWSTFILSYARHHRLFKLSLSDILDTELFHNKKLGKRLGREDATEVVEFMRKQGRAEWIISGGSHSKGITSSSSGTGASGANSNGNTSDNNSGVFWIWWKNVEEWGETIADWVDETGQKNMVLTLYELIEGETTLSQEFHGLHSEILQRALAGLVKRGKAQVFGQEDQQGVKFF</sequence>
<evidence type="ECO:0000313" key="10">
    <source>
        <dbReference type="Proteomes" id="UP000237438"/>
    </source>
</evidence>
<keyword evidence="5" id="KW-0963">Cytoplasm</keyword>
<dbReference type="InterPro" id="IPR008570">
    <property type="entry name" value="ESCRT-II_cplx_Vps25-sub"/>
</dbReference>
<dbReference type="PANTHER" id="PTHR13149">
    <property type="entry name" value="VACUOLAR PROTEIN SORTING-ASSOCIATED PROTEIN VPS25"/>
    <property type="match status" value="1"/>
</dbReference>
<protein>
    <recommendedName>
        <fullName evidence="3">Vacuolar protein-sorting-associated protein 25</fullName>
    </recommendedName>
    <alternativeName>
        <fullName evidence="7">ESCRT-II complex subunit VPS25</fullName>
    </alternativeName>
</protein>
<evidence type="ECO:0000256" key="5">
    <source>
        <dbReference type="ARBA" id="ARBA00022490"/>
    </source>
</evidence>
<dbReference type="GO" id="GO:0005198">
    <property type="term" value="F:structural molecule activity"/>
    <property type="evidence" value="ECO:0007669"/>
    <property type="project" value="TreeGrafter"/>
</dbReference>
<dbReference type="OrthoDB" id="245150at2759"/>
<evidence type="ECO:0000256" key="7">
    <source>
        <dbReference type="ARBA" id="ARBA00030094"/>
    </source>
</evidence>
<evidence type="ECO:0000256" key="1">
    <source>
        <dbReference type="ARBA" id="ARBA00004496"/>
    </source>
</evidence>
<dbReference type="Gene3D" id="1.10.10.10">
    <property type="entry name" value="Winged helix-like DNA-binding domain superfamily/Winged helix DNA-binding domain"/>
    <property type="match status" value="1"/>
</dbReference>
<comment type="caution">
    <text evidence="9">The sequence shown here is derived from an EMBL/GenBank/DDBJ whole genome shotgun (WGS) entry which is preliminary data.</text>
</comment>
<evidence type="ECO:0000256" key="3">
    <source>
        <dbReference type="ARBA" id="ARBA00017934"/>
    </source>
</evidence>
<dbReference type="InterPro" id="IPR014041">
    <property type="entry name" value="ESCRT-II_cplx_Vps25-sub_N"/>
</dbReference>
<gene>
    <name evidence="9" type="ORF">EPUL_000403</name>
</gene>
<dbReference type="InterPro" id="IPR036390">
    <property type="entry name" value="WH_DNA-bd_sf"/>
</dbReference>
<dbReference type="STRING" id="225359.A0A2S4Q0T4"/>
<name>A0A2S4Q0T4_9PEZI</name>
<organism evidence="9 10">
    <name type="scientific">Erysiphe pulchra</name>
    <dbReference type="NCBI Taxonomy" id="225359"/>
    <lineage>
        <taxon>Eukaryota</taxon>
        <taxon>Fungi</taxon>
        <taxon>Dikarya</taxon>
        <taxon>Ascomycota</taxon>
        <taxon>Pezizomycotina</taxon>
        <taxon>Leotiomycetes</taxon>
        <taxon>Erysiphales</taxon>
        <taxon>Erysiphaceae</taxon>
        <taxon>Erysiphe</taxon>
    </lineage>
</organism>
<dbReference type="FunFam" id="1.10.10.570:FF:000003">
    <property type="entry name" value="Vacuolar protein-sorting-associated protein 25"/>
    <property type="match status" value="1"/>
</dbReference>
<dbReference type="FunFam" id="1.10.10.10:FF:000141">
    <property type="entry name" value="vacuolar protein-sorting-associated protein 25"/>
    <property type="match status" value="1"/>
</dbReference>
<dbReference type="Gene3D" id="1.10.10.570">
    <property type="entry name" value="Winged helix' DNA-binding domain. Chain C. Domain 1"/>
    <property type="match status" value="1"/>
</dbReference>
<evidence type="ECO:0000256" key="4">
    <source>
        <dbReference type="ARBA" id="ARBA00022448"/>
    </source>
</evidence>
<dbReference type="GO" id="GO:0000814">
    <property type="term" value="C:ESCRT II complex"/>
    <property type="evidence" value="ECO:0007669"/>
    <property type="project" value="InterPro"/>
</dbReference>
<comment type="similarity">
    <text evidence="2">Belongs to the VPS25 family.</text>
</comment>